<dbReference type="InterPro" id="IPR045784">
    <property type="entry name" value="Radical_SAM_N2"/>
</dbReference>
<dbReference type="SUPFAM" id="SSF102114">
    <property type="entry name" value="Radical SAM enzymes"/>
    <property type="match status" value="1"/>
</dbReference>
<evidence type="ECO:0000313" key="2">
    <source>
        <dbReference type="EMBL" id="CAB4757217.1"/>
    </source>
</evidence>
<evidence type="ECO:0000259" key="1">
    <source>
        <dbReference type="SMART" id="SM00729"/>
    </source>
</evidence>
<reference evidence="3" key="1">
    <citation type="submission" date="2020-05" db="EMBL/GenBank/DDBJ databases">
        <authorList>
            <person name="Chiriac C."/>
            <person name="Salcher M."/>
            <person name="Ghai R."/>
            <person name="Kavagutti S V."/>
        </authorList>
    </citation>
    <scope>NUCLEOTIDE SEQUENCE</scope>
</reference>
<organism evidence="3">
    <name type="scientific">freshwater metagenome</name>
    <dbReference type="NCBI Taxonomy" id="449393"/>
    <lineage>
        <taxon>unclassified sequences</taxon>
        <taxon>metagenomes</taxon>
        <taxon>ecological metagenomes</taxon>
    </lineage>
</organism>
<dbReference type="InterPro" id="IPR023404">
    <property type="entry name" value="rSAM_horseshoe"/>
</dbReference>
<evidence type="ECO:0000313" key="4">
    <source>
        <dbReference type="EMBL" id="CAB4997672.1"/>
    </source>
</evidence>
<sequence length="652" mass="71986">MDSLWTQLEPILSRVEKPARYIGCEDGMQRPIHHPSKVAWLLAYPDIYDIGLPNQGLQILYEILNERPDAVAERTYAPWVDLEAQLRLHGLPLFSVDNHLPAPAFDILAFNLSSELVYTNLLNCIDLARTPVRAEHRAAGDLLIGAGGHATYNPEPLADFVDFFVLGDGEEVVSEITEVVGAWKAAGKPSREGVLRDLAGVTGVYVPALYESRYSGAVLLGTTPRVPEAPERIEKRTVADLADWPYPKQQLVPLTEVVHDRLNVEVFRGCTRGCRFCQAGMITRPVRERPADQVRTMVQQGLRRTGYDEVALTSLSTADFSGIEQVVAQTVADPINRGQVTVALPSLRVDAFTVGLAAEIQKARRTGLTFAPEAGTWRMRQVINKLISEDDLYGAVESAFSQGWRRVKLYFLTGLPTETDADTLGITELGRNCAELGKRHSSGASVTVSVGGFVPKPFTPFQWFGQNTLTEFDRKIALLREDARRSKGVQLKWHETKASIIEGLMSRGDRRLGPVIEDVWRNGGIFQEWSEHFNYGLWIDALERAGLSLEDYVNRHRTEHETLPWDHLSAGLHKDFLWQDWRDALAEVGLPDCRWTPCYDCGACTGYGIEHVVASAVAPAGGSQGTGQDLSRGGAVPVSLGIRTSKPAVAGV</sequence>
<evidence type="ECO:0000313" key="3">
    <source>
        <dbReference type="EMBL" id="CAB4901783.1"/>
    </source>
</evidence>
<dbReference type="InterPro" id="IPR007197">
    <property type="entry name" value="rSAM"/>
</dbReference>
<feature type="domain" description="Elp3/MiaA/NifB-like radical SAM core" evidence="1">
    <location>
        <begin position="260"/>
        <end position="481"/>
    </location>
</feature>
<dbReference type="EMBL" id="CAEZYR010000090">
    <property type="protein sequence ID" value="CAB4757217.1"/>
    <property type="molecule type" value="Genomic_DNA"/>
</dbReference>
<dbReference type="Pfam" id="PF04055">
    <property type="entry name" value="Radical_SAM"/>
    <property type="match status" value="1"/>
</dbReference>
<gene>
    <name evidence="2" type="ORF">UFOPK2754_02180</name>
    <name evidence="3" type="ORF">UFOPK3543_00905</name>
    <name evidence="4" type="ORF">UFOPK3967_01433</name>
</gene>
<dbReference type="InterPro" id="IPR023862">
    <property type="entry name" value="CHP03960_rSAM"/>
</dbReference>
<dbReference type="GO" id="GO:0051536">
    <property type="term" value="F:iron-sulfur cluster binding"/>
    <property type="evidence" value="ECO:0007669"/>
    <property type="project" value="InterPro"/>
</dbReference>
<dbReference type="SMART" id="SM00729">
    <property type="entry name" value="Elp3"/>
    <property type="match status" value="1"/>
</dbReference>
<dbReference type="SFLD" id="SFLDS00029">
    <property type="entry name" value="Radical_SAM"/>
    <property type="match status" value="1"/>
</dbReference>
<dbReference type="Gene3D" id="3.80.30.20">
    <property type="entry name" value="tm_1862 like domain"/>
    <property type="match status" value="1"/>
</dbReference>
<dbReference type="Pfam" id="PF19864">
    <property type="entry name" value="Radical_SAM_N2"/>
    <property type="match status" value="1"/>
</dbReference>
<dbReference type="PANTHER" id="PTHR42731">
    <property type="entry name" value="SLL1084 PROTEIN"/>
    <property type="match status" value="1"/>
</dbReference>
<dbReference type="EMBL" id="CAFBOS010000080">
    <property type="protein sequence ID" value="CAB4997672.1"/>
    <property type="molecule type" value="Genomic_DNA"/>
</dbReference>
<dbReference type="NCBIfam" id="TIGR03960">
    <property type="entry name" value="rSAM_fuse_unch"/>
    <property type="match status" value="1"/>
</dbReference>
<dbReference type="EMBL" id="CAFBMH010000023">
    <property type="protein sequence ID" value="CAB4901783.1"/>
    <property type="molecule type" value="Genomic_DNA"/>
</dbReference>
<dbReference type="PANTHER" id="PTHR42731:SF1">
    <property type="entry name" value="RADICAL SAM DOMAIN PROTEIN"/>
    <property type="match status" value="1"/>
</dbReference>
<proteinExistence type="predicted"/>
<accession>A0A6J7GC68</accession>
<dbReference type="AlphaFoldDB" id="A0A6J7GC68"/>
<protein>
    <submittedName>
        <fullName evidence="3">Unannotated protein</fullName>
    </submittedName>
</protein>
<dbReference type="SFLD" id="SFLDG01082">
    <property type="entry name" value="B12-binding_domain_containing"/>
    <property type="match status" value="1"/>
</dbReference>
<dbReference type="InterPro" id="IPR058240">
    <property type="entry name" value="rSAM_sf"/>
</dbReference>
<name>A0A6J7GC68_9ZZZZ</name>
<dbReference type="GO" id="GO:0003824">
    <property type="term" value="F:catalytic activity"/>
    <property type="evidence" value="ECO:0007669"/>
    <property type="project" value="InterPro"/>
</dbReference>
<dbReference type="InterPro" id="IPR006638">
    <property type="entry name" value="Elp3/MiaA/NifB-like_rSAM"/>
</dbReference>